<keyword evidence="2" id="KW-1133">Transmembrane helix</keyword>
<keyword evidence="2" id="KW-0812">Transmembrane</keyword>
<feature type="transmembrane region" description="Helical" evidence="2">
    <location>
        <begin position="29"/>
        <end position="51"/>
    </location>
</feature>
<organism evidence="3 4">
    <name type="scientific">Streptomyces coryli</name>
    <dbReference type="NCBI Taxonomy" id="1128680"/>
    <lineage>
        <taxon>Bacteria</taxon>
        <taxon>Bacillati</taxon>
        <taxon>Actinomycetota</taxon>
        <taxon>Actinomycetes</taxon>
        <taxon>Kitasatosporales</taxon>
        <taxon>Streptomycetaceae</taxon>
        <taxon>Streptomyces</taxon>
    </lineage>
</organism>
<keyword evidence="2" id="KW-0472">Membrane</keyword>
<feature type="compositionally biased region" description="Pro residues" evidence="1">
    <location>
        <begin position="1"/>
        <end position="17"/>
    </location>
</feature>
<comment type="caution">
    <text evidence="3">The sequence shown here is derived from an EMBL/GenBank/DDBJ whole genome shotgun (WGS) entry which is preliminary data.</text>
</comment>
<dbReference type="EMBL" id="JAAKZV010000055">
    <property type="protein sequence ID" value="NGN65226.1"/>
    <property type="molecule type" value="Genomic_DNA"/>
</dbReference>
<feature type="transmembrane region" description="Helical" evidence="2">
    <location>
        <begin position="150"/>
        <end position="180"/>
    </location>
</feature>
<evidence type="ECO:0000256" key="1">
    <source>
        <dbReference type="SAM" id="MobiDB-lite"/>
    </source>
</evidence>
<evidence type="ECO:0000313" key="3">
    <source>
        <dbReference type="EMBL" id="NGN65226.1"/>
    </source>
</evidence>
<dbReference type="Proteomes" id="UP000481583">
    <property type="component" value="Unassembled WGS sequence"/>
</dbReference>
<proteinExistence type="predicted"/>
<name>A0A6G4U0J1_9ACTN</name>
<evidence type="ECO:0008006" key="5">
    <source>
        <dbReference type="Google" id="ProtNLM"/>
    </source>
</evidence>
<evidence type="ECO:0000313" key="4">
    <source>
        <dbReference type="Proteomes" id="UP000481583"/>
    </source>
</evidence>
<accession>A0A6G4U0J1</accession>
<protein>
    <recommendedName>
        <fullName evidence="5">Serine/arginine repetitive matrix protein 2</fullName>
    </recommendedName>
</protein>
<keyword evidence="4" id="KW-1185">Reference proteome</keyword>
<sequence length="209" mass="21749">MGQYAPPPGPRPGPPPIDESQVRPRKRGYWLGAAGGVLGLVAAGLLIVFAVQSLPDLKAVPSGETRTVRVDDDGLGLYSNGLSDVRCVVRGADPSSVTLDDPGHTESVETNGRKWYLMLRAQDGLPSGKYQVRCIVTDGGEYAIGPRGGVFTFVGLIFGGIALAGLSVLGAGLTALIVGLRRRSHRERLRAQAAWGGPPGPGVYPPSAG</sequence>
<feature type="region of interest" description="Disordered" evidence="1">
    <location>
        <begin position="1"/>
        <end position="22"/>
    </location>
</feature>
<gene>
    <name evidence="3" type="ORF">G5C51_15125</name>
</gene>
<evidence type="ECO:0000256" key="2">
    <source>
        <dbReference type="SAM" id="Phobius"/>
    </source>
</evidence>
<dbReference type="RefSeq" id="WP_165237450.1">
    <property type="nucleotide sequence ID" value="NZ_JAAKZV010000055.1"/>
</dbReference>
<reference evidence="3 4" key="1">
    <citation type="submission" date="2020-02" db="EMBL/GenBank/DDBJ databases">
        <title>Whole-genome analyses of novel actinobacteria.</title>
        <authorList>
            <person name="Sahin N."/>
        </authorList>
    </citation>
    <scope>NUCLEOTIDE SEQUENCE [LARGE SCALE GENOMIC DNA]</scope>
    <source>
        <strain evidence="3 4">A7024</strain>
    </source>
</reference>
<dbReference type="AlphaFoldDB" id="A0A6G4U0J1"/>